<evidence type="ECO:0000313" key="2">
    <source>
        <dbReference type="Proteomes" id="UP000001627"/>
    </source>
</evidence>
<dbReference type="HOGENOM" id="CLU_2423917_0_0_5"/>
<dbReference type="Proteomes" id="UP000001627">
    <property type="component" value="Chromosome"/>
</dbReference>
<dbReference type="KEGG" id="nri:NRI_0490"/>
<protein>
    <submittedName>
        <fullName evidence="1">Glutamyl-tRNA</fullName>
    </submittedName>
</protein>
<accession>C6V505</accession>
<dbReference type="OrthoDB" id="9794326at2"/>
<sequence>MRDHILLKSAALAGIVLSEDDLREFSPQIESLLTWEKGISKMVKQRKGDPKTRTTKEKLFTFSFEEGSHCDEIRSHVKTEYGYFVVPKVIG</sequence>
<gene>
    <name evidence="1" type="ordered locus">NRI_0490</name>
</gene>
<name>C6V505_NEORI</name>
<evidence type="ECO:0000313" key="1">
    <source>
        <dbReference type="EMBL" id="ACT69470.1"/>
    </source>
</evidence>
<keyword evidence="2" id="KW-1185">Reference proteome</keyword>
<dbReference type="AlphaFoldDB" id="C6V505"/>
<dbReference type="RefSeq" id="WP_015816357.1">
    <property type="nucleotide sequence ID" value="NC_013009.1"/>
</dbReference>
<organism evidence="1 2">
    <name type="scientific">Neorickettsia risticii (strain Illinois)</name>
    <dbReference type="NCBI Taxonomy" id="434131"/>
    <lineage>
        <taxon>Bacteria</taxon>
        <taxon>Pseudomonadati</taxon>
        <taxon>Pseudomonadota</taxon>
        <taxon>Alphaproteobacteria</taxon>
        <taxon>Rickettsiales</taxon>
        <taxon>Anaplasmataceae</taxon>
        <taxon>Neorickettsia</taxon>
    </lineage>
</organism>
<dbReference type="EMBL" id="CP001431">
    <property type="protein sequence ID" value="ACT69470.1"/>
    <property type="molecule type" value="Genomic_DNA"/>
</dbReference>
<reference evidence="1 2" key="1">
    <citation type="journal article" date="2009" name="Nucleic Acids Res.">
        <title>Analysis of complete genome sequence of Neorickettsia risticii: causative agent of Potomac horse fever.</title>
        <authorList>
            <person name="Lin M."/>
            <person name="Zhang C."/>
            <person name="Gibson K."/>
            <person name="Rikihisa Y."/>
        </authorList>
    </citation>
    <scope>NUCLEOTIDE SEQUENCE [LARGE SCALE GENOMIC DNA]</scope>
    <source>
        <strain evidence="1 2">Illinois</strain>
    </source>
</reference>
<proteinExistence type="predicted"/>